<organism evidence="2 3">
    <name type="scientific">Poriferisphaera corsica</name>
    <dbReference type="NCBI Taxonomy" id="2528020"/>
    <lineage>
        <taxon>Bacteria</taxon>
        <taxon>Pseudomonadati</taxon>
        <taxon>Planctomycetota</taxon>
        <taxon>Phycisphaerae</taxon>
        <taxon>Phycisphaerales</taxon>
        <taxon>Phycisphaeraceae</taxon>
        <taxon>Poriferisphaera</taxon>
    </lineage>
</organism>
<name>A0A517YVS9_9BACT</name>
<gene>
    <name evidence="2" type="ORF">KS4_24060</name>
</gene>
<keyword evidence="1" id="KW-0812">Transmembrane</keyword>
<dbReference type="Proteomes" id="UP000317369">
    <property type="component" value="Chromosome"/>
</dbReference>
<protein>
    <submittedName>
        <fullName evidence="2">Uncharacterized protein</fullName>
    </submittedName>
</protein>
<keyword evidence="1" id="KW-0472">Membrane</keyword>
<dbReference type="AlphaFoldDB" id="A0A517YVS9"/>
<feature type="transmembrane region" description="Helical" evidence="1">
    <location>
        <begin position="191"/>
        <end position="214"/>
    </location>
</feature>
<accession>A0A517YVS9</accession>
<dbReference type="EMBL" id="CP036425">
    <property type="protein sequence ID" value="QDU34338.1"/>
    <property type="molecule type" value="Genomic_DNA"/>
</dbReference>
<evidence type="ECO:0000313" key="2">
    <source>
        <dbReference type="EMBL" id="QDU34338.1"/>
    </source>
</evidence>
<keyword evidence="3" id="KW-1185">Reference proteome</keyword>
<feature type="transmembrane region" description="Helical" evidence="1">
    <location>
        <begin position="162"/>
        <end position="185"/>
    </location>
</feature>
<feature type="transmembrane region" description="Helical" evidence="1">
    <location>
        <begin position="221"/>
        <end position="241"/>
    </location>
</feature>
<sequence length="249" mass="27252">MSSEARPTVSCPSCGKVYVWKPQFMGKELGCKCGHDFRPVTPQVVDPHAATGGVETSTQFGLYAQASGGKSAVARALEERVDDITPSKVKAWYIPLVCIPIGWLVTIGLMIFLTGDPSKGSFIAVEVIMIQMIVFIPTAIWALLFVADWFDLAFSDFKTTLLKIAALTFLPAAICDVLLVQIMAIAGFDHWYLVACLAPYLFLCGVPVGLMFAMQLNEASIFLVLLFIPRAAAYFGLATIFPDYFQNIF</sequence>
<dbReference type="KEGG" id="pcor:KS4_24060"/>
<feature type="transmembrane region" description="Helical" evidence="1">
    <location>
        <begin position="92"/>
        <end position="115"/>
    </location>
</feature>
<proteinExistence type="predicted"/>
<feature type="transmembrane region" description="Helical" evidence="1">
    <location>
        <begin position="127"/>
        <end position="150"/>
    </location>
</feature>
<evidence type="ECO:0000313" key="3">
    <source>
        <dbReference type="Proteomes" id="UP000317369"/>
    </source>
</evidence>
<reference evidence="2 3" key="1">
    <citation type="submission" date="2019-02" db="EMBL/GenBank/DDBJ databases">
        <title>Deep-cultivation of Planctomycetes and their phenomic and genomic characterization uncovers novel biology.</title>
        <authorList>
            <person name="Wiegand S."/>
            <person name="Jogler M."/>
            <person name="Boedeker C."/>
            <person name="Pinto D."/>
            <person name="Vollmers J."/>
            <person name="Rivas-Marin E."/>
            <person name="Kohn T."/>
            <person name="Peeters S.H."/>
            <person name="Heuer A."/>
            <person name="Rast P."/>
            <person name="Oberbeckmann S."/>
            <person name="Bunk B."/>
            <person name="Jeske O."/>
            <person name="Meyerdierks A."/>
            <person name="Storesund J.E."/>
            <person name="Kallscheuer N."/>
            <person name="Luecker S."/>
            <person name="Lage O.M."/>
            <person name="Pohl T."/>
            <person name="Merkel B.J."/>
            <person name="Hornburger P."/>
            <person name="Mueller R.-W."/>
            <person name="Bruemmer F."/>
            <person name="Labrenz M."/>
            <person name="Spormann A.M."/>
            <person name="Op den Camp H."/>
            <person name="Overmann J."/>
            <person name="Amann R."/>
            <person name="Jetten M.S.M."/>
            <person name="Mascher T."/>
            <person name="Medema M.H."/>
            <person name="Devos D.P."/>
            <person name="Kaster A.-K."/>
            <person name="Ovreas L."/>
            <person name="Rohde M."/>
            <person name="Galperin M.Y."/>
            <person name="Jogler C."/>
        </authorList>
    </citation>
    <scope>NUCLEOTIDE SEQUENCE [LARGE SCALE GENOMIC DNA]</scope>
    <source>
        <strain evidence="2 3">KS4</strain>
    </source>
</reference>
<keyword evidence="1" id="KW-1133">Transmembrane helix</keyword>
<evidence type="ECO:0000256" key="1">
    <source>
        <dbReference type="SAM" id="Phobius"/>
    </source>
</evidence>